<sequence>MARLARIVVLGVPHHVTQRGNRRQEIFFAPGDYAAYCAFVAEAFAARAVTCLAWCLMPNHLHLVLVPGEADGLRGALGEAHRRYSRRVNAAQGWTGYLFQGRFASYPMDEAHLMVAVRYVELNPVRAGLVRRAQDWRWSSARHHLEGADDGLTDRAALAGIHRNWNAMLRHGLEAGDLPEAEVAVLEAHQRTGRPLGDDAFIARLERETGRHLRKRKPGPKPRSLR</sequence>
<dbReference type="PANTHER" id="PTHR34322:SF2">
    <property type="entry name" value="TRANSPOSASE IS200-LIKE DOMAIN-CONTAINING PROTEIN"/>
    <property type="match status" value="1"/>
</dbReference>
<dbReference type="InterPro" id="IPR002686">
    <property type="entry name" value="Transposase_17"/>
</dbReference>
<feature type="domain" description="Transposase IS200-like" evidence="2">
    <location>
        <begin position="9"/>
        <end position="123"/>
    </location>
</feature>
<dbReference type="Gene3D" id="3.30.70.1290">
    <property type="entry name" value="Transposase IS200-like"/>
    <property type="match status" value="1"/>
</dbReference>
<dbReference type="Pfam" id="PF01797">
    <property type="entry name" value="Y1_Tnp"/>
    <property type="match status" value="1"/>
</dbReference>
<evidence type="ECO:0000313" key="3">
    <source>
        <dbReference type="EMBL" id="MFC3231516.1"/>
    </source>
</evidence>
<feature type="compositionally biased region" description="Basic residues" evidence="1">
    <location>
        <begin position="212"/>
        <end position="226"/>
    </location>
</feature>
<reference evidence="4" key="1">
    <citation type="journal article" date="2019" name="Int. J. Syst. Evol. Microbiol.">
        <title>The Global Catalogue of Microorganisms (GCM) 10K type strain sequencing project: providing services to taxonomists for standard genome sequencing and annotation.</title>
        <authorList>
            <consortium name="The Broad Institute Genomics Platform"/>
            <consortium name="The Broad Institute Genome Sequencing Center for Infectious Disease"/>
            <person name="Wu L."/>
            <person name="Ma J."/>
        </authorList>
    </citation>
    <scope>NUCLEOTIDE SEQUENCE [LARGE SCALE GENOMIC DNA]</scope>
    <source>
        <strain evidence="4">KCTC 42964</strain>
    </source>
</reference>
<dbReference type="PANTHER" id="PTHR34322">
    <property type="entry name" value="TRANSPOSASE, Y1_TNP DOMAIN-CONTAINING"/>
    <property type="match status" value="1"/>
</dbReference>
<evidence type="ECO:0000259" key="2">
    <source>
        <dbReference type="SMART" id="SM01321"/>
    </source>
</evidence>
<keyword evidence="4" id="KW-1185">Reference proteome</keyword>
<proteinExistence type="predicted"/>
<dbReference type="EMBL" id="JBHRTR010000054">
    <property type="protein sequence ID" value="MFC3231516.1"/>
    <property type="molecule type" value="Genomic_DNA"/>
</dbReference>
<gene>
    <name evidence="3" type="ORF">ACFOGJ_29985</name>
</gene>
<protein>
    <submittedName>
        <fullName evidence="3">Transposase</fullName>
    </submittedName>
</protein>
<accession>A0ABV7LAS0</accession>
<dbReference type="SUPFAM" id="SSF143422">
    <property type="entry name" value="Transposase IS200-like"/>
    <property type="match status" value="1"/>
</dbReference>
<evidence type="ECO:0000313" key="4">
    <source>
        <dbReference type="Proteomes" id="UP001595528"/>
    </source>
</evidence>
<evidence type="ECO:0000256" key="1">
    <source>
        <dbReference type="SAM" id="MobiDB-lite"/>
    </source>
</evidence>
<dbReference type="SMART" id="SM01321">
    <property type="entry name" value="Y1_Tnp"/>
    <property type="match status" value="1"/>
</dbReference>
<dbReference type="RefSeq" id="WP_379907009.1">
    <property type="nucleotide sequence ID" value="NZ_JBHRTR010000054.1"/>
</dbReference>
<dbReference type="InterPro" id="IPR036515">
    <property type="entry name" value="Transposase_17_sf"/>
</dbReference>
<dbReference type="Proteomes" id="UP001595528">
    <property type="component" value="Unassembled WGS sequence"/>
</dbReference>
<organism evidence="3 4">
    <name type="scientific">Marinibaculum pumilum</name>
    <dbReference type="NCBI Taxonomy" id="1766165"/>
    <lineage>
        <taxon>Bacteria</taxon>
        <taxon>Pseudomonadati</taxon>
        <taxon>Pseudomonadota</taxon>
        <taxon>Alphaproteobacteria</taxon>
        <taxon>Rhodospirillales</taxon>
        <taxon>Rhodospirillaceae</taxon>
        <taxon>Marinibaculum</taxon>
    </lineage>
</organism>
<feature type="region of interest" description="Disordered" evidence="1">
    <location>
        <begin position="207"/>
        <end position="226"/>
    </location>
</feature>
<comment type="caution">
    <text evidence="3">The sequence shown here is derived from an EMBL/GenBank/DDBJ whole genome shotgun (WGS) entry which is preliminary data.</text>
</comment>
<name>A0ABV7LAS0_9PROT</name>